<organism evidence="4 5">
    <name type="scientific">Fusicatenibacter faecihominis</name>
    <dbReference type="NCBI Taxonomy" id="2881276"/>
    <lineage>
        <taxon>Bacteria</taxon>
        <taxon>Bacillati</taxon>
        <taxon>Bacillota</taxon>
        <taxon>Clostridia</taxon>
        <taxon>Lachnospirales</taxon>
        <taxon>Lachnospiraceae</taxon>
        <taxon>Fusicatenibacter</taxon>
    </lineage>
</organism>
<dbReference type="SUPFAM" id="SSF52279">
    <property type="entry name" value="Beta-D-glucan exohydrolase, C-terminal domain"/>
    <property type="match status" value="1"/>
</dbReference>
<dbReference type="InterPro" id="IPR013783">
    <property type="entry name" value="Ig-like_fold"/>
</dbReference>
<dbReference type="RefSeq" id="WP_227615698.1">
    <property type="nucleotide sequence ID" value="NZ_JAJEPR010000024.1"/>
</dbReference>
<keyword evidence="5" id="KW-1185">Reference proteome</keyword>
<dbReference type="GO" id="GO:0005975">
    <property type="term" value="P:carbohydrate metabolic process"/>
    <property type="evidence" value="ECO:0007669"/>
    <property type="project" value="InterPro"/>
</dbReference>
<evidence type="ECO:0000313" key="4">
    <source>
        <dbReference type="EMBL" id="MCC2190651.1"/>
    </source>
</evidence>
<gene>
    <name evidence="4" type="ORF">LKD71_12735</name>
</gene>
<comment type="caution">
    <text evidence="4">The sequence shown here is derived from an EMBL/GenBank/DDBJ whole genome shotgun (WGS) entry which is preliminary data.</text>
</comment>
<sequence length="864" mass="94213">MTQFYGTLTPEKTEREEKNMQLVRKGAGECMVLLENDGALPLKNTGKIALYGAGARHTIKGGTGSGDVNSREVINIEQGLKDAGFTITTDRWLTAYDELLKETKAAHQAEVNRLAEERQQPPFIIEFELPFKEPDLQAITEEDVKASDTDTAVLVIARNSGEGADRWNKKGDYLLNDGEVKALEFLGAHYEKTIVLLNIGGIIDATVLKETAGINAVLLTGQLGNSGGLSVADVLTGKQVPSGKLTDTWAKAYADYPSSEGFSHNNGNIDDEYYTDGIYVGYRYFDTFGIEPHYCFGYGKGYTDFAIENVKAVVEGSGVKVTARVTNTGKAYAGKEVVQVYVSAPEGALEKPYQELKAYKKTALLAPGESETAELTFALKDMASYSEEKAAWILEPGEYLIRVGNSSRNTHVAAVLTVEEEKRTEQLKNLFNGDKELNEISGKGRKAYTYETEAEEIKNAERILVPADAVETRTVVYQEARPILTTDKTEKLTIQDVIDGKATVEELAAQLTVEELADLCVGTLRTSMGGDPEGKDNVIGNASATVPGAAGDTSSIIWESRGVKNLILADGPAGLRLQPHFKTTKEGELLPGGEGMGDIVAAFDESKIPADAVDHYQYCTAIPIGTELAQTWNPELIEEIGYMVGKEMQEFHVDLWLAPALNIHRNPLCGRNFEYYSEDPLIAGKCAAAMTLGVQKDGKGGTTIKHFAANNLEDNRMFSNNHMSERALREIYLKGFEIAVKEAQPLSIMTSYNLINGLHTANSHDLIQAAARDEWGFEGVVMTDWFTSQDVPAISGTGHIYPISASTGCVYAGNDLQMPGCRKNVDDIVEAVKTGKELDGYRLTLGDVQFCVTNLLRVVAKVMK</sequence>
<dbReference type="PANTHER" id="PTHR42715">
    <property type="entry name" value="BETA-GLUCOSIDASE"/>
    <property type="match status" value="1"/>
</dbReference>
<dbReference type="Gene3D" id="3.40.50.1700">
    <property type="entry name" value="Glycoside hydrolase family 3 C-terminal domain"/>
    <property type="match status" value="1"/>
</dbReference>
<accession>A0AAE3DU92</accession>
<dbReference type="InterPro" id="IPR036962">
    <property type="entry name" value="Glyco_hydro_3_N_sf"/>
</dbReference>
<dbReference type="AlphaFoldDB" id="A0AAE3DU92"/>
<dbReference type="Pfam" id="PF01915">
    <property type="entry name" value="Glyco_hydro_3_C"/>
    <property type="match status" value="1"/>
</dbReference>
<name>A0AAE3DU92_9FIRM</name>
<dbReference type="SMART" id="SM01217">
    <property type="entry name" value="Fn3_like"/>
    <property type="match status" value="1"/>
</dbReference>
<comment type="similarity">
    <text evidence="1">Belongs to the glycosyl hydrolase 3 family.</text>
</comment>
<dbReference type="InterPro" id="IPR017853">
    <property type="entry name" value="GH"/>
</dbReference>
<proteinExistence type="inferred from homology"/>
<reference evidence="4 5" key="1">
    <citation type="submission" date="2021-10" db="EMBL/GenBank/DDBJ databases">
        <title>Anaerobic single-cell dispensing facilitates the cultivation of human gut bacteria.</title>
        <authorList>
            <person name="Afrizal A."/>
        </authorList>
    </citation>
    <scope>NUCLEOTIDE SEQUENCE [LARGE SCALE GENOMIC DNA]</scope>
    <source>
        <strain evidence="4 5">CLA-AA-H277</strain>
    </source>
</reference>
<dbReference type="Gene3D" id="3.20.20.300">
    <property type="entry name" value="Glycoside hydrolase, family 3, N-terminal domain"/>
    <property type="match status" value="1"/>
</dbReference>
<dbReference type="InterPro" id="IPR001764">
    <property type="entry name" value="Glyco_hydro_3_N"/>
</dbReference>
<dbReference type="InterPro" id="IPR002772">
    <property type="entry name" value="Glyco_hydro_3_C"/>
</dbReference>
<dbReference type="EMBL" id="JAJEPR010000024">
    <property type="protein sequence ID" value="MCC2190651.1"/>
    <property type="molecule type" value="Genomic_DNA"/>
</dbReference>
<evidence type="ECO:0000256" key="2">
    <source>
        <dbReference type="ARBA" id="ARBA00022801"/>
    </source>
</evidence>
<dbReference type="Pfam" id="PF00933">
    <property type="entry name" value="Glyco_hydro_3"/>
    <property type="match status" value="1"/>
</dbReference>
<protein>
    <submittedName>
        <fullName evidence="4">Glycoside hydrolase family 3 C-terminal domain-containing protein</fullName>
    </submittedName>
</protein>
<dbReference type="Proteomes" id="UP001197875">
    <property type="component" value="Unassembled WGS sequence"/>
</dbReference>
<dbReference type="GO" id="GO:0004553">
    <property type="term" value="F:hydrolase activity, hydrolyzing O-glycosyl compounds"/>
    <property type="evidence" value="ECO:0007669"/>
    <property type="project" value="InterPro"/>
</dbReference>
<dbReference type="Pfam" id="PF14310">
    <property type="entry name" value="Fn3-like"/>
    <property type="match status" value="1"/>
</dbReference>
<evidence type="ECO:0000256" key="1">
    <source>
        <dbReference type="ARBA" id="ARBA00005336"/>
    </source>
</evidence>
<evidence type="ECO:0000259" key="3">
    <source>
        <dbReference type="SMART" id="SM01217"/>
    </source>
</evidence>
<dbReference type="SUPFAM" id="SSF51445">
    <property type="entry name" value="(Trans)glycosidases"/>
    <property type="match status" value="1"/>
</dbReference>
<dbReference type="InterPro" id="IPR026891">
    <property type="entry name" value="Fn3-like"/>
</dbReference>
<dbReference type="InterPro" id="IPR050288">
    <property type="entry name" value="Cellulose_deg_GH3"/>
</dbReference>
<dbReference type="PRINTS" id="PR00133">
    <property type="entry name" value="GLHYDRLASE3"/>
</dbReference>
<evidence type="ECO:0000313" key="5">
    <source>
        <dbReference type="Proteomes" id="UP001197875"/>
    </source>
</evidence>
<feature type="domain" description="Fibronectin type III-like" evidence="3">
    <location>
        <begin position="336"/>
        <end position="407"/>
    </location>
</feature>
<dbReference type="PANTHER" id="PTHR42715:SF10">
    <property type="entry name" value="BETA-GLUCOSIDASE"/>
    <property type="match status" value="1"/>
</dbReference>
<dbReference type="Gene3D" id="2.60.40.10">
    <property type="entry name" value="Immunoglobulins"/>
    <property type="match status" value="1"/>
</dbReference>
<keyword evidence="2 4" id="KW-0378">Hydrolase</keyword>
<dbReference type="InterPro" id="IPR036881">
    <property type="entry name" value="Glyco_hydro_3_C_sf"/>
</dbReference>